<reference evidence="7 8" key="1">
    <citation type="submission" date="2023-11" db="EMBL/GenBank/DDBJ databases">
        <title>Halocaridina rubra genome assembly.</title>
        <authorList>
            <person name="Smith C."/>
        </authorList>
    </citation>
    <scope>NUCLEOTIDE SEQUENCE [LARGE SCALE GENOMIC DNA]</scope>
    <source>
        <strain evidence="7">EP-1</strain>
        <tissue evidence="7">Whole</tissue>
    </source>
</reference>
<keyword evidence="8" id="KW-1185">Reference proteome</keyword>
<dbReference type="SMART" id="SM00462">
    <property type="entry name" value="PTB"/>
    <property type="match status" value="1"/>
</dbReference>
<evidence type="ECO:0000256" key="1">
    <source>
        <dbReference type="ARBA" id="ARBA00004496"/>
    </source>
</evidence>
<evidence type="ECO:0000313" key="7">
    <source>
        <dbReference type="EMBL" id="KAK7071065.1"/>
    </source>
</evidence>
<keyword evidence="4" id="KW-0597">Phosphoprotein</keyword>
<accession>A0AAN9A3G6</accession>
<dbReference type="InterPro" id="IPR011993">
    <property type="entry name" value="PH-like_dom_sf"/>
</dbReference>
<dbReference type="PROSITE" id="PS01179">
    <property type="entry name" value="PID"/>
    <property type="match status" value="1"/>
</dbReference>
<organism evidence="7 8">
    <name type="scientific">Halocaridina rubra</name>
    <name type="common">Hawaiian red shrimp</name>
    <dbReference type="NCBI Taxonomy" id="373956"/>
    <lineage>
        <taxon>Eukaryota</taxon>
        <taxon>Metazoa</taxon>
        <taxon>Ecdysozoa</taxon>
        <taxon>Arthropoda</taxon>
        <taxon>Crustacea</taxon>
        <taxon>Multicrustacea</taxon>
        <taxon>Malacostraca</taxon>
        <taxon>Eumalacostraca</taxon>
        <taxon>Eucarida</taxon>
        <taxon>Decapoda</taxon>
        <taxon>Pleocyemata</taxon>
        <taxon>Caridea</taxon>
        <taxon>Atyoidea</taxon>
        <taxon>Atyidae</taxon>
        <taxon>Halocaridina</taxon>
    </lineage>
</organism>
<dbReference type="GO" id="GO:0005737">
    <property type="term" value="C:cytoplasm"/>
    <property type="evidence" value="ECO:0007669"/>
    <property type="project" value="UniProtKB-SubCell"/>
</dbReference>
<keyword evidence="2" id="KW-0217">Developmental protein</keyword>
<evidence type="ECO:0000256" key="5">
    <source>
        <dbReference type="ARBA" id="ARBA00022782"/>
    </source>
</evidence>
<name>A0AAN9A3G6_HALRR</name>
<gene>
    <name evidence="7" type="primary">DAB2</name>
    <name evidence="7" type="ORF">SK128_002055</name>
</gene>
<dbReference type="CDD" id="cd01215">
    <property type="entry name" value="PTB_Dab"/>
    <property type="match status" value="1"/>
</dbReference>
<dbReference type="Pfam" id="PF00640">
    <property type="entry name" value="PID"/>
    <property type="match status" value="1"/>
</dbReference>
<evidence type="ECO:0000256" key="3">
    <source>
        <dbReference type="ARBA" id="ARBA00022490"/>
    </source>
</evidence>
<dbReference type="InterPro" id="IPR006020">
    <property type="entry name" value="PTB/PI_dom"/>
</dbReference>
<dbReference type="EMBL" id="JAXCGZ010015153">
    <property type="protein sequence ID" value="KAK7071065.1"/>
    <property type="molecule type" value="Genomic_DNA"/>
</dbReference>
<feature type="domain" description="PID" evidence="6">
    <location>
        <begin position="50"/>
        <end position="184"/>
    </location>
</feature>
<dbReference type="Gene3D" id="2.30.29.30">
    <property type="entry name" value="Pleckstrin-homology domain (PH domain)/Phosphotyrosine-binding domain (PTB)"/>
    <property type="match status" value="1"/>
</dbReference>
<dbReference type="PANTHER" id="PTHR47695">
    <property type="entry name" value="PID DOMAIN-CONTAINING PROTEIN"/>
    <property type="match status" value="1"/>
</dbReference>
<evidence type="ECO:0000256" key="4">
    <source>
        <dbReference type="ARBA" id="ARBA00022553"/>
    </source>
</evidence>
<dbReference type="InterPro" id="IPR048561">
    <property type="entry name" value="Dab_PTB"/>
</dbReference>
<protein>
    <submittedName>
        <fullName evidence="7">Dab2p</fullName>
    </submittedName>
</protein>
<keyword evidence="5" id="KW-0221">Differentiation</keyword>
<dbReference type="SUPFAM" id="SSF50729">
    <property type="entry name" value="PH domain-like"/>
    <property type="match status" value="1"/>
</dbReference>
<dbReference type="Proteomes" id="UP001381693">
    <property type="component" value="Unassembled WGS sequence"/>
</dbReference>
<evidence type="ECO:0000259" key="6">
    <source>
        <dbReference type="PROSITE" id="PS01179"/>
    </source>
</evidence>
<proteinExistence type="predicted"/>
<dbReference type="GO" id="GO:0030154">
    <property type="term" value="P:cell differentiation"/>
    <property type="evidence" value="ECO:0007669"/>
    <property type="project" value="UniProtKB-KW"/>
</dbReference>
<evidence type="ECO:0000256" key="2">
    <source>
        <dbReference type="ARBA" id="ARBA00022473"/>
    </source>
</evidence>
<evidence type="ECO:0000313" key="8">
    <source>
        <dbReference type="Proteomes" id="UP001381693"/>
    </source>
</evidence>
<dbReference type="AlphaFoldDB" id="A0AAN9A3G6"/>
<sequence>MLEQPGVTNLGKILNFLYVYRVYKSISFIFPQADRQGGLEKNDPHRFVEGMSFKGKLIGVLEVSEARGDRMCQEALAELKMAVRAAGEHKQRIVVNVAMDGIRLRDERSSDCLYHHPVHKISFIAQDMTDSRAFGYIFGSPDAGHKFFGIKTEKAASQVVIAMRDLFQVVFELKKKEIEKARSQLEEGRERGEFRESSFGGLFGSSNGDSGIVSASLTSGAGGAIADLLDLQSELSSLQKGLSEISQQHAQQNQKFHHCRWQ</sequence>
<keyword evidence="3" id="KW-0963">Cytoplasm</keyword>
<comment type="subcellular location">
    <subcellularLocation>
        <location evidence="1">Cytoplasm</location>
    </subcellularLocation>
</comment>
<dbReference type="FunFam" id="2.30.29.30:FF:000262">
    <property type="entry name" value="Disabled, isoform F"/>
    <property type="match status" value="1"/>
</dbReference>
<comment type="caution">
    <text evidence="7">The sequence shown here is derived from an EMBL/GenBank/DDBJ whole genome shotgun (WGS) entry which is preliminary data.</text>
</comment>
<dbReference type="PANTHER" id="PTHR47695:SF3">
    <property type="entry name" value="PID DOMAIN-CONTAINING PROTEIN"/>
    <property type="match status" value="1"/>
</dbReference>